<evidence type="ECO:0000256" key="1">
    <source>
        <dbReference type="ARBA" id="ARBA00007359"/>
    </source>
</evidence>
<dbReference type="PANTHER" id="PTHR11371">
    <property type="entry name" value="DEOXYRIBONUCLEASE"/>
    <property type="match status" value="1"/>
</dbReference>
<keyword evidence="9" id="KW-1185">Reference proteome</keyword>
<evidence type="ECO:0000259" key="7">
    <source>
        <dbReference type="Pfam" id="PF03372"/>
    </source>
</evidence>
<dbReference type="AlphaFoldDB" id="A0A1H4ZMY3"/>
<evidence type="ECO:0000256" key="4">
    <source>
        <dbReference type="ARBA" id="ARBA00023159"/>
    </source>
</evidence>
<dbReference type="RefSeq" id="WP_092320705.1">
    <property type="nucleotide sequence ID" value="NZ_FNTJ01000003.1"/>
</dbReference>
<keyword evidence="5" id="KW-0732">Signal</keyword>
<evidence type="ECO:0000259" key="6">
    <source>
        <dbReference type="Pfam" id="PF02805"/>
    </source>
</evidence>
<dbReference type="GO" id="GO:0006355">
    <property type="term" value="P:regulation of DNA-templated transcription"/>
    <property type="evidence" value="ECO:0007669"/>
    <property type="project" value="InterPro"/>
</dbReference>
<keyword evidence="3" id="KW-0378">Hydrolase</keyword>
<evidence type="ECO:0000256" key="3">
    <source>
        <dbReference type="ARBA" id="ARBA00022801"/>
    </source>
</evidence>
<evidence type="ECO:0000313" key="9">
    <source>
        <dbReference type="Proteomes" id="UP000198982"/>
    </source>
</evidence>
<dbReference type="GO" id="GO:0008270">
    <property type="term" value="F:zinc ion binding"/>
    <property type="evidence" value="ECO:0007669"/>
    <property type="project" value="InterPro"/>
</dbReference>
<dbReference type="GO" id="GO:0006281">
    <property type="term" value="P:DNA repair"/>
    <property type="evidence" value="ECO:0007669"/>
    <property type="project" value="InterPro"/>
</dbReference>
<dbReference type="Gene3D" id="3.40.10.10">
    <property type="entry name" value="DNA Methylphosphotriester Repair Domain"/>
    <property type="match status" value="1"/>
</dbReference>
<gene>
    <name evidence="8" type="ORF">SAMN05216178_6721</name>
</gene>
<dbReference type="CDD" id="cd10283">
    <property type="entry name" value="MnuA_DNase1-like"/>
    <property type="match status" value="1"/>
</dbReference>
<dbReference type="GO" id="GO:0016787">
    <property type="term" value="F:hydrolase activity"/>
    <property type="evidence" value="ECO:0007669"/>
    <property type="project" value="UniProtKB-KW"/>
</dbReference>
<dbReference type="InterPro" id="IPR004026">
    <property type="entry name" value="Ada_DNA_repair_Zn-bd"/>
</dbReference>
<feature type="domain" description="Endonuclease/exonuclease/phosphatase" evidence="7">
    <location>
        <begin position="28"/>
        <end position="193"/>
    </location>
</feature>
<protein>
    <submittedName>
        <fullName evidence="8">Metal binding domain of Ada</fullName>
    </submittedName>
</protein>
<dbReference type="PANTHER" id="PTHR11371:SF31">
    <property type="entry name" value="EXTRACELLULAR NUCLEASE"/>
    <property type="match status" value="1"/>
</dbReference>
<dbReference type="GO" id="GO:0003677">
    <property type="term" value="F:DNA binding"/>
    <property type="evidence" value="ECO:0007669"/>
    <property type="project" value="InterPro"/>
</dbReference>
<dbReference type="Gene3D" id="3.60.10.10">
    <property type="entry name" value="Endonuclease/exonuclease/phosphatase"/>
    <property type="match status" value="1"/>
</dbReference>
<feature type="chain" id="PRO_5011627985" evidence="5">
    <location>
        <begin position="23"/>
        <end position="357"/>
    </location>
</feature>
<dbReference type="InterPro" id="IPR035451">
    <property type="entry name" value="Ada-like_dom_sf"/>
</dbReference>
<dbReference type="InterPro" id="IPR036691">
    <property type="entry name" value="Endo/exonu/phosph_ase_sf"/>
</dbReference>
<keyword evidence="4" id="KW-0010">Activator</keyword>
<dbReference type="SMART" id="SM00476">
    <property type="entry name" value="DNaseIc"/>
    <property type="match status" value="1"/>
</dbReference>
<feature type="signal peptide" evidence="5">
    <location>
        <begin position="1"/>
        <end position="22"/>
    </location>
</feature>
<dbReference type="Pfam" id="PF02805">
    <property type="entry name" value="Ada_Zn_binding"/>
    <property type="match status" value="1"/>
</dbReference>
<comment type="similarity">
    <text evidence="1">Belongs to the DNase I family.</text>
</comment>
<dbReference type="SUPFAM" id="SSF57884">
    <property type="entry name" value="Ada DNA repair protein, N-terminal domain (N-Ada 10)"/>
    <property type="match status" value="1"/>
</dbReference>
<dbReference type="GO" id="GO:0006308">
    <property type="term" value="P:DNA catabolic process"/>
    <property type="evidence" value="ECO:0007669"/>
    <property type="project" value="InterPro"/>
</dbReference>
<feature type="domain" description="Ada DNA repair metal-binding" evidence="6">
    <location>
        <begin position="312"/>
        <end position="357"/>
    </location>
</feature>
<dbReference type="Proteomes" id="UP000198982">
    <property type="component" value="Unassembled WGS sequence"/>
</dbReference>
<dbReference type="GO" id="GO:0004536">
    <property type="term" value="F:DNA nuclease activity"/>
    <property type="evidence" value="ECO:0007669"/>
    <property type="project" value="InterPro"/>
</dbReference>
<evidence type="ECO:0000256" key="5">
    <source>
        <dbReference type="SAM" id="SignalP"/>
    </source>
</evidence>
<dbReference type="InterPro" id="IPR016202">
    <property type="entry name" value="DNase_I"/>
</dbReference>
<evidence type="ECO:0000256" key="2">
    <source>
        <dbReference type="ARBA" id="ARBA00022722"/>
    </source>
</evidence>
<keyword evidence="2" id="KW-0540">Nuclease</keyword>
<sequence>MRHGITAFVTALTLLLSGSALAADITLGSWNVKRLGKQHSYEALSAVAGKFDIIALQEVMNEDGLDRFETALETRTGEAWGRLESHLIGSRSYKEMYAFLYRESKVAYEDGAVVYMDRGDKFIREPYSARFRALSDNSIFALATVHILYGKGVEDRTPEIKALADYWTWLGEIYPGTELIMVGDFNLAPNHPAWGPLKQYARPLITSGASTLSGKDGRFANLYDNIWVSNSSAYARNKAGIVNYPKMIGWNHEKSRKHVSDHAPVYLAMGKSAANISTPQPTAMLPAMSSAPSLAKAAPQQQEAVAGTGGVRGNSNSKIYHRPDCPSYGRISAKNIVEFSSASEATAAGYRLAGNCR</sequence>
<reference evidence="9" key="1">
    <citation type="submission" date="2016-10" db="EMBL/GenBank/DDBJ databases">
        <authorList>
            <person name="Varghese N."/>
            <person name="Submissions S."/>
        </authorList>
    </citation>
    <scope>NUCLEOTIDE SEQUENCE [LARGE SCALE GENOMIC DNA]</scope>
    <source>
        <strain evidence="9">DSM 9751</strain>
    </source>
</reference>
<dbReference type="SUPFAM" id="SSF56219">
    <property type="entry name" value="DNase I-like"/>
    <property type="match status" value="1"/>
</dbReference>
<evidence type="ECO:0000313" key="8">
    <source>
        <dbReference type="EMBL" id="SED30864.1"/>
    </source>
</evidence>
<dbReference type="EMBL" id="FNTJ01000003">
    <property type="protein sequence ID" value="SED30864.1"/>
    <property type="molecule type" value="Genomic_DNA"/>
</dbReference>
<dbReference type="Pfam" id="PF03372">
    <property type="entry name" value="Exo_endo_phos"/>
    <property type="match status" value="1"/>
</dbReference>
<name>A0A1H4ZMY3_9PSED</name>
<accession>A0A1H4ZMY3</accession>
<organism evidence="8 9">
    <name type="scientific">Pseudomonas saponiphila</name>
    <dbReference type="NCBI Taxonomy" id="556534"/>
    <lineage>
        <taxon>Bacteria</taxon>
        <taxon>Pseudomonadati</taxon>
        <taxon>Pseudomonadota</taxon>
        <taxon>Gammaproteobacteria</taxon>
        <taxon>Pseudomonadales</taxon>
        <taxon>Pseudomonadaceae</taxon>
        <taxon>Pseudomonas</taxon>
    </lineage>
</organism>
<dbReference type="InterPro" id="IPR005135">
    <property type="entry name" value="Endo/exonuclease/phosphatase"/>
</dbReference>
<dbReference type="GO" id="GO:0008168">
    <property type="term" value="F:methyltransferase activity"/>
    <property type="evidence" value="ECO:0007669"/>
    <property type="project" value="InterPro"/>
</dbReference>
<proteinExistence type="inferred from homology"/>